<protein>
    <submittedName>
        <fullName evidence="3">Ribonuclease inhibitor</fullName>
    </submittedName>
</protein>
<proteinExistence type="inferred from homology"/>
<dbReference type="Gene3D" id="3.30.370.10">
    <property type="entry name" value="Barstar-like"/>
    <property type="match status" value="1"/>
</dbReference>
<evidence type="ECO:0000313" key="3">
    <source>
        <dbReference type="EMBL" id="MBP1935603.1"/>
    </source>
</evidence>
<name>A0ABS4GZA2_9BACL</name>
<dbReference type="Pfam" id="PF01337">
    <property type="entry name" value="Barstar"/>
    <property type="match status" value="1"/>
</dbReference>
<evidence type="ECO:0000313" key="4">
    <source>
        <dbReference type="Proteomes" id="UP001519273"/>
    </source>
</evidence>
<gene>
    <name evidence="3" type="ORF">J2Z20_000464</name>
</gene>
<evidence type="ECO:0000256" key="1">
    <source>
        <dbReference type="ARBA" id="ARBA00006845"/>
    </source>
</evidence>
<dbReference type="CDD" id="cd05142">
    <property type="entry name" value="Barstar"/>
    <property type="match status" value="1"/>
</dbReference>
<keyword evidence="4" id="KW-1185">Reference proteome</keyword>
<dbReference type="Proteomes" id="UP001519273">
    <property type="component" value="Unassembled WGS sequence"/>
</dbReference>
<evidence type="ECO:0000259" key="2">
    <source>
        <dbReference type="Pfam" id="PF01337"/>
    </source>
</evidence>
<dbReference type="SUPFAM" id="SSF52038">
    <property type="entry name" value="Barstar-related"/>
    <property type="match status" value="1"/>
</dbReference>
<comment type="caution">
    <text evidence="3">The sequence shown here is derived from an EMBL/GenBank/DDBJ whole genome shotgun (WGS) entry which is preliminary data.</text>
</comment>
<reference evidence="3 4" key="1">
    <citation type="submission" date="2021-03" db="EMBL/GenBank/DDBJ databases">
        <title>Genomic Encyclopedia of Type Strains, Phase IV (KMG-IV): sequencing the most valuable type-strain genomes for metagenomic binning, comparative biology and taxonomic classification.</title>
        <authorList>
            <person name="Goeker M."/>
        </authorList>
    </citation>
    <scope>NUCLEOTIDE SEQUENCE [LARGE SCALE GENOMIC DNA]</scope>
    <source>
        <strain evidence="3 4">DSM 23491</strain>
    </source>
</reference>
<accession>A0ABS4GZA2</accession>
<dbReference type="InterPro" id="IPR000468">
    <property type="entry name" value="Barstar"/>
</dbReference>
<comment type="similarity">
    <text evidence="1">Belongs to the barstar family.</text>
</comment>
<feature type="domain" description="Barstar (barnase inhibitor)" evidence="2">
    <location>
        <begin position="2"/>
        <end position="88"/>
    </location>
</feature>
<sequence length="90" mass="10606">MELTLDGMEINSIEQLHKLLKEKLQLPEYYGENLNALWDCLTAWVDMPLKISWLHFQESKRILGSSAEEFLELFRDAEDELEGFTFEVIL</sequence>
<dbReference type="RefSeq" id="WP_425342819.1">
    <property type="nucleotide sequence ID" value="NZ_JAGGKP010000001.1"/>
</dbReference>
<dbReference type="InterPro" id="IPR035905">
    <property type="entry name" value="Barstar-like_sf"/>
</dbReference>
<dbReference type="EMBL" id="JAGGKP010000001">
    <property type="protein sequence ID" value="MBP1935603.1"/>
    <property type="molecule type" value="Genomic_DNA"/>
</dbReference>
<organism evidence="3 4">
    <name type="scientific">Paenibacillus sediminis</name>
    <dbReference type="NCBI Taxonomy" id="664909"/>
    <lineage>
        <taxon>Bacteria</taxon>
        <taxon>Bacillati</taxon>
        <taxon>Bacillota</taxon>
        <taxon>Bacilli</taxon>
        <taxon>Bacillales</taxon>
        <taxon>Paenibacillaceae</taxon>
        <taxon>Paenibacillus</taxon>
    </lineage>
</organism>